<protein>
    <submittedName>
        <fullName evidence="3">Uncharacterized protein</fullName>
    </submittedName>
</protein>
<keyword evidence="2" id="KW-0812">Transmembrane</keyword>
<gene>
    <name evidence="3" type="ORF">HC757_06490</name>
</gene>
<evidence type="ECO:0000256" key="1">
    <source>
        <dbReference type="SAM" id="MobiDB-lite"/>
    </source>
</evidence>
<name>A0A972FZP4_9GAMM</name>
<evidence type="ECO:0000313" key="3">
    <source>
        <dbReference type="EMBL" id="NMH64816.1"/>
    </source>
</evidence>
<dbReference type="AlphaFoldDB" id="A0A972FZP4"/>
<reference evidence="3" key="1">
    <citation type="submission" date="2020-04" db="EMBL/GenBank/DDBJ databases">
        <title>Description of Shewanella salipaludis sp. nov., isolated from a salt marsh.</title>
        <authorList>
            <person name="Park S."/>
            <person name="Yoon J.-H."/>
        </authorList>
    </citation>
    <scope>NUCLEOTIDE SEQUENCE</scope>
    <source>
        <strain evidence="3">SHSM-M6</strain>
    </source>
</reference>
<accession>A0A972FZP4</accession>
<sequence>MSEERAQEEAAVASESSPKPKAKLPKRLAALMLLYVAASVSGLLAKQGVLFCVLTLFMVVAVLGRQKTALILLRGYTLVQLFLLSLLPLVLYDPDNLVAGPTTVHLGEWQAKLPDYLIFIALLLLALLQVWIAFNAKVKAWFKPRINLNIMG</sequence>
<feature type="transmembrane region" description="Helical" evidence="2">
    <location>
        <begin position="116"/>
        <end position="136"/>
    </location>
</feature>
<proteinExistence type="predicted"/>
<feature type="transmembrane region" description="Helical" evidence="2">
    <location>
        <begin position="48"/>
        <end position="64"/>
    </location>
</feature>
<organism evidence="3 4">
    <name type="scientific">Shewanella salipaludis</name>
    <dbReference type="NCBI Taxonomy" id="2723052"/>
    <lineage>
        <taxon>Bacteria</taxon>
        <taxon>Pseudomonadati</taxon>
        <taxon>Pseudomonadota</taxon>
        <taxon>Gammaproteobacteria</taxon>
        <taxon>Alteromonadales</taxon>
        <taxon>Shewanellaceae</taxon>
        <taxon>Shewanella</taxon>
    </lineage>
</organism>
<comment type="caution">
    <text evidence="3">The sequence shown here is derived from an EMBL/GenBank/DDBJ whole genome shotgun (WGS) entry which is preliminary data.</text>
</comment>
<keyword evidence="4" id="KW-1185">Reference proteome</keyword>
<dbReference type="Proteomes" id="UP000737113">
    <property type="component" value="Unassembled WGS sequence"/>
</dbReference>
<dbReference type="RefSeq" id="WP_169563644.1">
    <property type="nucleotide sequence ID" value="NZ_JAAXYH010000003.1"/>
</dbReference>
<keyword evidence="2" id="KW-0472">Membrane</keyword>
<dbReference type="EMBL" id="JAAXYH010000003">
    <property type="protein sequence ID" value="NMH64816.1"/>
    <property type="molecule type" value="Genomic_DNA"/>
</dbReference>
<evidence type="ECO:0000313" key="4">
    <source>
        <dbReference type="Proteomes" id="UP000737113"/>
    </source>
</evidence>
<feature type="transmembrane region" description="Helical" evidence="2">
    <location>
        <begin position="71"/>
        <end position="92"/>
    </location>
</feature>
<feature type="compositionally biased region" description="Low complexity" evidence="1">
    <location>
        <begin position="9"/>
        <end position="19"/>
    </location>
</feature>
<keyword evidence="2" id="KW-1133">Transmembrane helix</keyword>
<feature type="region of interest" description="Disordered" evidence="1">
    <location>
        <begin position="1"/>
        <end position="20"/>
    </location>
</feature>
<evidence type="ECO:0000256" key="2">
    <source>
        <dbReference type="SAM" id="Phobius"/>
    </source>
</evidence>